<reference evidence="2" key="1">
    <citation type="journal article" date="2011" name="J. Bacteriol.">
        <title>Complete genome sequence of the haloaromatic acid-degrading bacterium Achromobacter xylosoxidans A8.</title>
        <authorList>
            <person name="Strnad H."/>
            <person name="Ridl J."/>
            <person name="Paces J."/>
            <person name="Kolar M."/>
            <person name="Vlcek C."/>
            <person name="Paces V."/>
        </authorList>
    </citation>
    <scope>NUCLEOTIDE SEQUENCE [LARGE SCALE GENOMIC DNA]</scope>
    <source>
        <strain evidence="2">A8</strain>
        <plasmid evidence="2">pA82</plasmid>
    </source>
</reference>
<gene>
    <name evidence="1" type="ordered locus">AXYL_06841</name>
</gene>
<keyword evidence="1" id="KW-0614">Plasmid</keyword>
<dbReference type="EMBL" id="CP002289">
    <property type="protein sequence ID" value="ADP20123.1"/>
    <property type="molecule type" value="Genomic_DNA"/>
</dbReference>
<geneLocation type="plasmid" evidence="1 2">
    <name>pA82</name>
</geneLocation>
<sequence length="93" mass="10835">MSTTYTTHEKEEKSNRYKPVHFVQRDSISGIVNTYYGFVTAVLSNGDRQSRTYHVFERDNQLLATETWNLVTPEGAVVSSHQNEYRNCTWKKS</sequence>
<dbReference type="HOGENOM" id="CLU_2393097_0_0_4"/>
<dbReference type="KEGG" id="axy:AXYL_06841"/>
<evidence type="ECO:0000313" key="2">
    <source>
        <dbReference type="Proteomes" id="UP000006876"/>
    </source>
</evidence>
<evidence type="ECO:0000313" key="1">
    <source>
        <dbReference type="EMBL" id="ADP20123.1"/>
    </source>
</evidence>
<accession>E3HYG9</accession>
<dbReference type="Proteomes" id="UP000006876">
    <property type="component" value="Plasmid pA82"/>
</dbReference>
<proteinExistence type="predicted"/>
<organism evidence="1 2">
    <name type="scientific">Achromobacter xylosoxidans (strain A8)</name>
    <dbReference type="NCBI Taxonomy" id="762376"/>
    <lineage>
        <taxon>Bacteria</taxon>
        <taxon>Pseudomonadati</taxon>
        <taxon>Pseudomonadota</taxon>
        <taxon>Betaproteobacteria</taxon>
        <taxon>Burkholderiales</taxon>
        <taxon>Alcaligenaceae</taxon>
        <taxon>Achromobacter</taxon>
    </lineage>
</organism>
<dbReference type="AlphaFoldDB" id="E3HYG9"/>
<protein>
    <submittedName>
        <fullName evidence="1">Uncharacterized protein</fullName>
    </submittedName>
</protein>
<name>E3HYG9_ACHXA</name>